<gene>
    <name evidence="1" type="ORF">M378DRAFT_166163</name>
</gene>
<protein>
    <submittedName>
        <fullName evidence="1">Uncharacterized protein</fullName>
    </submittedName>
</protein>
<evidence type="ECO:0000313" key="2">
    <source>
        <dbReference type="Proteomes" id="UP000054549"/>
    </source>
</evidence>
<dbReference type="OrthoDB" id="426718at2759"/>
<dbReference type="InParanoid" id="A0A0C2WYV2"/>
<evidence type="ECO:0000313" key="1">
    <source>
        <dbReference type="EMBL" id="KIL62016.1"/>
    </source>
</evidence>
<dbReference type="AlphaFoldDB" id="A0A0C2WYV2"/>
<dbReference type="EMBL" id="KN818276">
    <property type="protein sequence ID" value="KIL62016.1"/>
    <property type="molecule type" value="Genomic_DNA"/>
</dbReference>
<proteinExistence type="predicted"/>
<keyword evidence="2" id="KW-1185">Reference proteome</keyword>
<dbReference type="Gene3D" id="3.40.50.1820">
    <property type="entry name" value="alpha/beta hydrolase"/>
    <property type="match status" value="1"/>
</dbReference>
<dbReference type="InterPro" id="IPR029058">
    <property type="entry name" value="AB_hydrolase_fold"/>
</dbReference>
<organism evidence="1 2">
    <name type="scientific">Amanita muscaria (strain Koide BX008)</name>
    <dbReference type="NCBI Taxonomy" id="946122"/>
    <lineage>
        <taxon>Eukaryota</taxon>
        <taxon>Fungi</taxon>
        <taxon>Dikarya</taxon>
        <taxon>Basidiomycota</taxon>
        <taxon>Agaricomycotina</taxon>
        <taxon>Agaricomycetes</taxon>
        <taxon>Agaricomycetidae</taxon>
        <taxon>Agaricales</taxon>
        <taxon>Pluteineae</taxon>
        <taxon>Amanitaceae</taxon>
        <taxon>Amanita</taxon>
    </lineage>
</organism>
<dbReference type="HOGENOM" id="CLU_2229409_0_0_1"/>
<feature type="non-terminal residue" evidence="1">
    <location>
        <position position="106"/>
    </location>
</feature>
<sequence length="106" mass="11510">MQDALRQRRTIQFTASSSVLCASIAILDSVFLPLHLSPNITVYGMPRVGNQEFAAYVDSHCNATHVAISFLCVLSMNFFMPTLPGGSTSTICNLECSAYIIPSSFT</sequence>
<name>A0A0C2WYV2_AMAMK</name>
<dbReference type="Proteomes" id="UP000054549">
    <property type="component" value="Unassembled WGS sequence"/>
</dbReference>
<dbReference type="STRING" id="946122.A0A0C2WYV2"/>
<accession>A0A0C2WYV2</accession>
<reference evidence="1 2" key="1">
    <citation type="submission" date="2014-04" db="EMBL/GenBank/DDBJ databases">
        <title>Evolutionary Origins and Diversification of the Mycorrhizal Mutualists.</title>
        <authorList>
            <consortium name="DOE Joint Genome Institute"/>
            <consortium name="Mycorrhizal Genomics Consortium"/>
            <person name="Kohler A."/>
            <person name="Kuo A."/>
            <person name="Nagy L.G."/>
            <person name="Floudas D."/>
            <person name="Copeland A."/>
            <person name="Barry K.W."/>
            <person name="Cichocki N."/>
            <person name="Veneault-Fourrey C."/>
            <person name="LaButti K."/>
            <person name="Lindquist E.A."/>
            <person name="Lipzen A."/>
            <person name="Lundell T."/>
            <person name="Morin E."/>
            <person name="Murat C."/>
            <person name="Riley R."/>
            <person name="Ohm R."/>
            <person name="Sun H."/>
            <person name="Tunlid A."/>
            <person name="Henrissat B."/>
            <person name="Grigoriev I.V."/>
            <person name="Hibbett D.S."/>
            <person name="Martin F."/>
        </authorList>
    </citation>
    <scope>NUCLEOTIDE SEQUENCE [LARGE SCALE GENOMIC DNA]</scope>
    <source>
        <strain evidence="1 2">Koide BX008</strain>
    </source>
</reference>